<accession>A0A4C1ZPH0</accession>
<feature type="region of interest" description="Disordered" evidence="1">
    <location>
        <begin position="46"/>
        <end position="83"/>
    </location>
</feature>
<comment type="caution">
    <text evidence="2">The sequence shown here is derived from an EMBL/GenBank/DDBJ whole genome shotgun (WGS) entry which is preliminary data.</text>
</comment>
<proteinExistence type="predicted"/>
<evidence type="ECO:0000256" key="1">
    <source>
        <dbReference type="SAM" id="MobiDB-lite"/>
    </source>
</evidence>
<feature type="compositionally biased region" description="Basic residues" evidence="1">
    <location>
        <begin position="49"/>
        <end position="72"/>
    </location>
</feature>
<dbReference type="AlphaFoldDB" id="A0A4C1ZPH0"/>
<gene>
    <name evidence="2" type="ORF">EVAR_49095_1</name>
</gene>
<sequence>MIPHLINLTVSFSARRKRGTGRSAPLSDVAARMHIATYVHVSDTGTRRGGLRARSRYGTRSRRALSLSKHHAPTGSAKNSSYTVRPGRGLCVF</sequence>
<organism evidence="2 3">
    <name type="scientific">Eumeta variegata</name>
    <name type="common">Bagworm moth</name>
    <name type="synonym">Eumeta japonica</name>
    <dbReference type="NCBI Taxonomy" id="151549"/>
    <lineage>
        <taxon>Eukaryota</taxon>
        <taxon>Metazoa</taxon>
        <taxon>Ecdysozoa</taxon>
        <taxon>Arthropoda</taxon>
        <taxon>Hexapoda</taxon>
        <taxon>Insecta</taxon>
        <taxon>Pterygota</taxon>
        <taxon>Neoptera</taxon>
        <taxon>Endopterygota</taxon>
        <taxon>Lepidoptera</taxon>
        <taxon>Glossata</taxon>
        <taxon>Ditrysia</taxon>
        <taxon>Tineoidea</taxon>
        <taxon>Psychidae</taxon>
        <taxon>Oiketicinae</taxon>
        <taxon>Eumeta</taxon>
    </lineage>
</organism>
<dbReference type="Proteomes" id="UP000299102">
    <property type="component" value="Unassembled WGS sequence"/>
</dbReference>
<protein>
    <submittedName>
        <fullName evidence="2">Uncharacterized protein</fullName>
    </submittedName>
</protein>
<evidence type="ECO:0000313" key="2">
    <source>
        <dbReference type="EMBL" id="GBP90366.1"/>
    </source>
</evidence>
<name>A0A4C1ZPH0_EUMVA</name>
<keyword evidence="3" id="KW-1185">Reference proteome</keyword>
<dbReference type="EMBL" id="BGZK01002078">
    <property type="protein sequence ID" value="GBP90366.1"/>
    <property type="molecule type" value="Genomic_DNA"/>
</dbReference>
<evidence type="ECO:0000313" key="3">
    <source>
        <dbReference type="Proteomes" id="UP000299102"/>
    </source>
</evidence>
<reference evidence="2 3" key="1">
    <citation type="journal article" date="2019" name="Commun. Biol.">
        <title>The bagworm genome reveals a unique fibroin gene that provides high tensile strength.</title>
        <authorList>
            <person name="Kono N."/>
            <person name="Nakamura H."/>
            <person name="Ohtoshi R."/>
            <person name="Tomita M."/>
            <person name="Numata K."/>
            <person name="Arakawa K."/>
        </authorList>
    </citation>
    <scope>NUCLEOTIDE SEQUENCE [LARGE SCALE GENOMIC DNA]</scope>
</reference>